<keyword evidence="1" id="KW-1133">Transmembrane helix</keyword>
<feature type="transmembrane region" description="Helical" evidence="1">
    <location>
        <begin position="6"/>
        <end position="27"/>
    </location>
</feature>
<dbReference type="AlphaFoldDB" id="A0A267MCL8"/>
<reference evidence="2 3" key="1">
    <citation type="submission" date="2017-05" db="EMBL/GenBank/DDBJ databases">
        <title>Lactobacillus johnsonii from commercial turkeys.</title>
        <authorList>
            <person name="Johnson T.J."/>
            <person name="Youmans B."/>
        </authorList>
    </citation>
    <scope>NUCLEOTIDE SEQUENCE [LARGE SCALE GENOMIC DNA]</scope>
    <source>
        <strain evidence="2 3">UMNLJ114</strain>
    </source>
</reference>
<sequence>MNDLFEHSQLISLIFLIFIISISVIYYKSRKSSKWLKLAKSLDKIWIRLFWILTAVFWIEAVTIAYIFIKEFK</sequence>
<keyword evidence="1" id="KW-0472">Membrane</keyword>
<proteinExistence type="predicted"/>
<feature type="transmembrane region" description="Helical" evidence="1">
    <location>
        <begin position="48"/>
        <end position="69"/>
    </location>
</feature>
<evidence type="ECO:0000313" key="3">
    <source>
        <dbReference type="Proteomes" id="UP000216008"/>
    </source>
</evidence>
<organism evidence="2 3">
    <name type="scientific">Lactobacillus johnsonii</name>
    <dbReference type="NCBI Taxonomy" id="33959"/>
    <lineage>
        <taxon>Bacteria</taxon>
        <taxon>Bacillati</taxon>
        <taxon>Bacillota</taxon>
        <taxon>Bacilli</taxon>
        <taxon>Lactobacillales</taxon>
        <taxon>Lactobacillaceae</taxon>
        <taxon>Lactobacillus</taxon>
    </lineage>
</organism>
<keyword evidence="1" id="KW-0812">Transmembrane</keyword>
<evidence type="ECO:0000313" key="2">
    <source>
        <dbReference type="EMBL" id="PAB57334.1"/>
    </source>
</evidence>
<dbReference type="EMBL" id="NIBD01000002">
    <property type="protein sequence ID" value="PAB57334.1"/>
    <property type="molecule type" value="Genomic_DNA"/>
</dbReference>
<comment type="caution">
    <text evidence="2">The sequence shown here is derived from an EMBL/GenBank/DDBJ whole genome shotgun (WGS) entry which is preliminary data.</text>
</comment>
<accession>A0A267MCL8</accession>
<gene>
    <name evidence="2" type="ORF">A3Q24_00380</name>
</gene>
<evidence type="ECO:0000256" key="1">
    <source>
        <dbReference type="SAM" id="Phobius"/>
    </source>
</evidence>
<name>A0A267MCL8_LACJH</name>
<protein>
    <submittedName>
        <fullName evidence="2">Uncharacterized protein</fullName>
    </submittedName>
</protein>
<dbReference type="Proteomes" id="UP000216008">
    <property type="component" value="Unassembled WGS sequence"/>
</dbReference>